<organism evidence="1">
    <name type="scientific">Aspergillus niger</name>
    <dbReference type="NCBI Taxonomy" id="5061"/>
    <lineage>
        <taxon>Eukaryota</taxon>
        <taxon>Fungi</taxon>
        <taxon>Dikarya</taxon>
        <taxon>Ascomycota</taxon>
        <taxon>Pezizomycotina</taxon>
        <taxon>Eurotiomycetes</taxon>
        <taxon>Eurotiomycetidae</taxon>
        <taxon>Eurotiales</taxon>
        <taxon>Aspergillaceae</taxon>
        <taxon>Aspergillus</taxon>
        <taxon>Aspergillus subgen. Circumdati</taxon>
    </lineage>
</organism>
<proteinExistence type="predicted"/>
<reference evidence="1" key="1">
    <citation type="submission" date="2025-02" db="EMBL/GenBank/DDBJ databases">
        <authorList>
            <consortium name="NCBI Genome Project"/>
        </authorList>
    </citation>
    <scope>NUCLEOTIDE SEQUENCE</scope>
</reference>
<dbReference type="RefSeq" id="XP_059602291.1">
    <property type="nucleotide sequence ID" value="XM_059744121.1"/>
</dbReference>
<dbReference type="AlphaFoldDB" id="A0AAJ8BTJ1"/>
<protein>
    <submittedName>
        <fullName evidence="1">Uncharacterized protein</fullName>
    </submittedName>
</protein>
<dbReference type="GeneID" id="84592938"/>
<dbReference type="KEGG" id="ang:An14g02400"/>
<reference evidence="1" key="2">
    <citation type="submission" date="2025-08" db="UniProtKB">
        <authorList>
            <consortium name="RefSeq"/>
        </authorList>
    </citation>
    <scope>IDENTIFICATION</scope>
</reference>
<accession>A0AAJ8BTJ1</accession>
<evidence type="ECO:0000313" key="1">
    <source>
        <dbReference type="RefSeq" id="XP_059602291.1"/>
    </source>
</evidence>
<sequence>MIVAACLKAKSWGHVAAWKTPTRLKREIVVDHRRCGLIGDHEIVSYPAPIPHVWTTVSSLGPPLNEPLQPLQLRFRAPMLVIGAEQDGLRMHGLHPTALTSSVFLRYPKPQKDVRSGVFNRANQSWL</sequence>
<name>A0AAJ8BTJ1_ASPNG</name>
<dbReference type="VEuPathDB" id="FungiDB:An14g02400"/>
<gene>
    <name evidence="1" type="ORF">An14g02400</name>
</gene>